<dbReference type="EMBL" id="JAGGKP010000001">
    <property type="protein sequence ID" value="MBP1935141.1"/>
    <property type="molecule type" value="Genomic_DNA"/>
</dbReference>
<dbReference type="Proteomes" id="UP001519273">
    <property type="component" value="Unassembled WGS sequence"/>
</dbReference>
<sequence length="34" mass="3561">MEFVLQLLLILAGTKIAGDLAVRVGQPAVLGKLL</sequence>
<gene>
    <name evidence="1" type="ORF">J2Z20_000002</name>
</gene>
<protein>
    <submittedName>
        <fullName evidence="1">Kef-type K+ transport system membrane component KefB</fullName>
    </submittedName>
</protein>
<keyword evidence="2" id="KW-1185">Reference proteome</keyword>
<comment type="caution">
    <text evidence="1">The sequence shown here is derived from an EMBL/GenBank/DDBJ whole genome shotgun (WGS) entry which is preliminary data.</text>
</comment>
<reference evidence="1 2" key="1">
    <citation type="submission" date="2021-03" db="EMBL/GenBank/DDBJ databases">
        <title>Genomic Encyclopedia of Type Strains, Phase IV (KMG-IV): sequencing the most valuable type-strain genomes for metagenomic binning, comparative biology and taxonomic classification.</title>
        <authorList>
            <person name="Goeker M."/>
        </authorList>
    </citation>
    <scope>NUCLEOTIDE SEQUENCE [LARGE SCALE GENOMIC DNA]</scope>
    <source>
        <strain evidence="1 2">DSM 23491</strain>
    </source>
</reference>
<evidence type="ECO:0000313" key="2">
    <source>
        <dbReference type="Proteomes" id="UP001519273"/>
    </source>
</evidence>
<name>A0ABS4GY11_9BACL</name>
<organism evidence="1 2">
    <name type="scientific">Paenibacillus sediminis</name>
    <dbReference type="NCBI Taxonomy" id="664909"/>
    <lineage>
        <taxon>Bacteria</taxon>
        <taxon>Bacillati</taxon>
        <taxon>Bacillota</taxon>
        <taxon>Bacilli</taxon>
        <taxon>Bacillales</taxon>
        <taxon>Paenibacillaceae</taxon>
        <taxon>Paenibacillus</taxon>
    </lineage>
</organism>
<accession>A0ABS4GY11</accession>
<evidence type="ECO:0000313" key="1">
    <source>
        <dbReference type="EMBL" id="MBP1935141.1"/>
    </source>
</evidence>
<proteinExistence type="predicted"/>